<comment type="caution">
    <text evidence="2">The sequence shown here is derived from an EMBL/GenBank/DDBJ whole genome shotgun (WGS) entry which is preliminary data.</text>
</comment>
<dbReference type="EMBL" id="JBEYRS010000002">
    <property type="protein sequence ID" value="MEW2361453.1"/>
    <property type="molecule type" value="Genomic_DNA"/>
</dbReference>
<proteinExistence type="predicted"/>
<gene>
    <name evidence="2" type="ORF">AB0887_05675</name>
</gene>
<accession>A0ABV3LPR1</accession>
<dbReference type="Proteomes" id="UP001553843">
    <property type="component" value="Unassembled WGS sequence"/>
</dbReference>
<sequence>MDDHPHPRPPEPRPGPPQDSPDLWDTIDRLYGWLDAHNERAPQEALLLRMLKLSEEVGEVAQAVIGATGQNPRKGTTHTWDDVRAELCDVVVTAMVALRTLTPDTRTVLTEHLRRVSERSENHVRGGG</sequence>
<evidence type="ECO:0000256" key="1">
    <source>
        <dbReference type="SAM" id="MobiDB-lite"/>
    </source>
</evidence>
<dbReference type="CDD" id="cd11533">
    <property type="entry name" value="NTP-PPase_Af0060_like"/>
    <property type="match status" value="1"/>
</dbReference>
<name>A0ABV3LPR1_9ACTN</name>
<dbReference type="RefSeq" id="WP_359775201.1">
    <property type="nucleotide sequence ID" value="NZ_JBEYRR010000002.1"/>
</dbReference>
<organism evidence="2 3">
    <name type="scientific">Streptomyces huasconensis</name>
    <dbReference type="NCBI Taxonomy" id="1854574"/>
    <lineage>
        <taxon>Bacteria</taxon>
        <taxon>Bacillati</taxon>
        <taxon>Actinomycetota</taxon>
        <taxon>Actinomycetes</taxon>
        <taxon>Kitasatosporales</taxon>
        <taxon>Streptomycetaceae</taxon>
        <taxon>Streptomyces</taxon>
    </lineage>
</organism>
<feature type="compositionally biased region" description="Basic and acidic residues" evidence="1">
    <location>
        <begin position="1"/>
        <end position="11"/>
    </location>
</feature>
<evidence type="ECO:0000313" key="2">
    <source>
        <dbReference type="EMBL" id="MEW2361453.1"/>
    </source>
</evidence>
<dbReference type="InterPro" id="IPR044548">
    <property type="entry name" value="AF0060_NTP-PPase_MazG-like"/>
</dbReference>
<dbReference type="Gene3D" id="1.10.287.1080">
    <property type="entry name" value="MazG-like"/>
    <property type="match status" value="1"/>
</dbReference>
<protein>
    <submittedName>
        <fullName evidence="2">MazG-like family protein</fullName>
    </submittedName>
</protein>
<dbReference type="SUPFAM" id="SSF101386">
    <property type="entry name" value="all-alpha NTP pyrophosphatases"/>
    <property type="match status" value="1"/>
</dbReference>
<feature type="region of interest" description="Disordered" evidence="1">
    <location>
        <begin position="1"/>
        <end position="24"/>
    </location>
</feature>
<evidence type="ECO:0000313" key="3">
    <source>
        <dbReference type="Proteomes" id="UP001553843"/>
    </source>
</evidence>
<keyword evidence="3" id="KW-1185">Reference proteome</keyword>
<reference evidence="2 3" key="1">
    <citation type="submission" date="2024-06" db="EMBL/GenBank/DDBJ databases">
        <title>The Natural Products Discovery Center: Release of the First 8490 Sequenced Strains for Exploring Actinobacteria Biosynthetic Diversity.</title>
        <authorList>
            <person name="Kalkreuter E."/>
            <person name="Kautsar S.A."/>
            <person name="Yang D."/>
            <person name="Bader C.D."/>
            <person name="Teijaro C.N."/>
            <person name="Fluegel L."/>
            <person name="Davis C.M."/>
            <person name="Simpson J.R."/>
            <person name="Lauterbach L."/>
            <person name="Steele A.D."/>
            <person name="Gui C."/>
            <person name="Meng S."/>
            <person name="Li G."/>
            <person name="Viehrig K."/>
            <person name="Ye F."/>
            <person name="Su P."/>
            <person name="Kiefer A.F."/>
            <person name="Nichols A."/>
            <person name="Cepeda A.J."/>
            <person name="Yan W."/>
            <person name="Fan B."/>
            <person name="Jiang Y."/>
            <person name="Adhikari A."/>
            <person name="Zheng C.-J."/>
            <person name="Schuster L."/>
            <person name="Cowan T.M."/>
            <person name="Smanski M.J."/>
            <person name="Chevrette M.G."/>
            <person name="De Carvalho L.P.S."/>
            <person name="Shen B."/>
        </authorList>
    </citation>
    <scope>NUCLEOTIDE SEQUENCE [LARGE SCALE GENOMIC DNA]</scope>
    <source>
        <strain evidence="2 3">NPDC047833</strain>
    </source>
</reference>